<sequence length="239" mass="27657">MLSLKNTDNLTGALISGDYWDLDELCTAIYSITGDEKRYYDWQGSRMRLLGITYDLRHAHQGDRNVEFIGNGLHKEIMKAHDFIAPNKNIYYSVEILWPELIYSSIAINDFIKLYKKDKNATDFDLHIVNARKFQAIVAEGLKENMTATEFKTLTDAMFSPQTTVEEYAIQYIDMLNLSYIEMPREKRIKAFTAIANNIVISNSEYNSVKQTVLTEANKTKSSIHDLRLNVDYPEDIEW</sequence>
<dbReference type="InterPro" id="IPR054199">
    <property type="entry name" value="DUF6904"/>
</dbReference>
<dbReference type="Pfam" id="PF21845">
    <property type="entry name" value="DUF6904"/>
    <property type="match status" value="1"/>
</dbReference>
<dbReference type="Proteomes" id="UP000248646">
    <property type="component" value="Unassembled WGS sequence"/>
</dbReference>
<proteinExistence type="predicted"/>
<comment type="caution">
    <text evidence="1">The sequence shown here is derived from an EMBL/GenBank/DDBJ whole genome shotgun (WGS) entry which is preliminary data.</text>
</comment>
<dbReference type="RefSeq" id="WP_111440120.1">
    <property type="nucleotide sequence ID" value="NZ_QKZI01000006.1"/>
</dbReference>
<keyword evidence="2" id="KW-1185">Reference proteome</keyword>
<organism evidence="1 2">
    <name type="scientific">Psychrobacillus insolitus</name>
    <dbReference type="NCBI Taxonomy" id="1461"/>
    <lineage>
        <taxon>Bacteria</taxon>
        <taxon>Bacillati</taxon>
        <taxon>Bacillota</taxon>
        <taxon>Bacilli</taxon>
        <taxon>Bacillales</taxon>
        <taxon>Bacillaceae</taxon>
        <taxon>Psychrobacillus</taxon>
    </lineage>
</organism>
<name>A0A2W7MDK4_9BACI</name>
<dbReference type="OrthoDB" id="1999450at2"/>
<reference evidence="1 2" key="1">
    <citation type="submission" date="2018-06" db="EMBL/GenBank/DDBJ databases">
        <title>Genomic Encyclopedia of Type Strains, Phase IV (KMG-IV): sequencing the most valuable type-strain genomes for metagenomic binning, comparative biology and taxonomic classification.</title>
        <authorList>
            <person name="Goeker M."/>
        </authorList>
    </citation>
    <scope>NUCLEOTIDE SEQUENCE [LARGE SCALE GENOMIC DNA]</scope>
    <source>
        <strain evidence="1 2">DSM 5</strain>
    </source>
</reference>
<dbReference type="EMBL" id="QKZI01000006">
    <property type="protein sequence ID" value="PZX03659.1"/>
    <property type="molecule type" value="Genomic_DNA"/>
</dbReference>
<evidence type="ECO:0000313" key="1">
    <source>
        <dbReference type="EMBL" id="PZX03659.1"/>
    </source>
</evidence>
<accession>A0A2W7MDK4</accession>
<evidence type="ECO:0000313" key="2">
    <source>
        <dbReference type="Proteomes" id="UP000248646"/>
    </source>
</evidence>
<gene>
    <name evidence="1" type="ORF">C7437_10684</name>
</gene>
<dbReference type="AlphaFoldDB" id="A0A2W7MDK4"/>
<protein>
    <submittedName>
        <fullName evidence="1">Uncharacterized protein</fullName>
    </submittedName>
</protein>